<feature type="region of interest" description="Disordered" evidence="1">
    <location>
        <begin position="1"/>
        <end position="76"/>
    </location>
</feature>
<accession>A0ABP3J2U7</accession>
<keyword evidence="3" id="KW-1185">Reference proteome</keyword>
<feature type="compositionally biased region" description="Low complexity" evidence="1">
    <location>
        <begin position="58"/>
        <end position="76"/>
    </location>
</feature>
<protein>
    <submittedName>
        <fullName evidence="2">Uncharacterized protein</fullName>
    </submittedName>
</protein>
<gene>
    <name evidence="2" type="ORF">GCM10010357_67100</name>
</gene>
<comment type="caution">
    <text evidence="2">The sequence shown here is derived from an EMBL/GenBank/DDBJ whole genome shotgun (WGS) entry which is preliminary data.</text>
</comment>
<dbReference type="EMBL" id="BAAABX010000086">
    <property type="protein sequence ID" value="GAA0436234.1"/>
    <property type="molecule type" value="Genomic_DNA"/>
</dbReference>
<sequence>MLSGGAGAGPPPRGPVPSAARWNGGGRPVVLSGEGMRGVTYRQVTPPVGGEAPPRGTARAADPLLPVADAARPSAS</sequence>
<dbReference type="Proteomes" id="UP001500879">
    <property type="component" value="Unassembled WGS sequence"/>
</dbReference>
<name>A0ABP3J2U7_9ACTN</name>
<organism evidence="2 3">
    <name type="scientific">Streptomyces luteireticuli</name>
    <dbReference type="NCBI Taxonomy" id="173858"/>
    <lineage>
        <taxon>Bacteria</taxon>
        <taxon>Bacillati</taxon>
        <taxon>Actinomycetota</taxon>
        <taxon>Actinomycetes</taxon>
        <taxon>Kitasatosporales</taxon>
        <taxon>Streptomycetaceae</taxon>
        <taxon>Streptomyces</taxon>
    </lineage>
</organism>
<reference evidence="3" key="1">
    <citation type="journal article" date="2019" name="Int. J. Syst. Evol. Microbiol.">
        <title>The Global Catalogue of Microorganisms (GCM) 10K type strain sequencing project: providing services to taxonomists for standard genome sequencing and annotation.</title>
        <authorList>
            <consortium name="The Broad Institute Genomics Platform"/>
            <consortium name="The Broad Institute Genome Sequencing Center for Infectious Disease"/>
            <person name="Wu L."/>
            <person name="Ma J."/>
        </authorList>
    </citation>
    <scope>NUCLEOTIDE SEQUENCE [LARGE SCALE GENOMIC DNA]</scope>
    <source>
        <strain evidence="3">JCM 4788</strain>
    </source>
</reference>
<evidence type="ECO:0000313" key="2">
    <source>
        <dbReference type="EMBL" id="GAA0436234.1"/>
    </source>
</evidence>
<evidence type="ECO:0000313" key="3">
    <source>
        <dbReference type="Proteomes" id="UP001500879"/>
    </source>
</evidence>
<proteinExistence type="predicted"/>
<evidence type="ECO:0000256" key="1">
    <source>
        <dbReference type="SAM" id="MobiDB-lite"/>
    </source>
</evidence>